<dbReference type="PANTHER" id="PTHR34269:SF11">
    <property type="entry name" value="B3 DOMAIN PROTEIN"/>
    <property type="match status" value="1"/>
</dbReference>
<proteinExistence type="predicted"/>
<dbReference type="Gene3D" id="2.40.330.10">
    <property type="entry name" value="DNA-binding pseudobarrel domain"/>
    <property type="match status" value="1"/>
</dbReference>
<gene>
    <name evidence="7" type="ordered locus">MTR_1g032940</name>
</gene>
<reference evidence="7 9" key="1">
    <citation type="journal article" date="2011" name="Nature">
        <title>The Medicago genome provides insight into the evolution of rhizobial symbioses.</title>
        <authorList>
            <person name="Young N.D."/>
            <person name="Debelle F."/>
            <person name="Oldroyd G.E."/>
            <person name="Geurts R."/>
            <person name="Cannon S.B."/>
            <person name="Udvardi M.K."/>
            <person name="Benedito V.A."/>
            <person name="Mayer K.F."/>
            <person name="Gouzy J."/>
            <person name="Schoof H."/>
            <person name="Van de Peer Y."/>
            <person name="Proost S."/>
            <person name="Cook D.R."/>
            <person name="Meyers B.C."/>
            <person name="Spannagl M."/>
            <person name="Cheung F."/>
            <person name="De Mita S."/>
            <person name="Krishnakumar V."/>
            <person name="Gundlach H."/>
            <person name="Zhou S."/>
            <person name="Mudge J."/>
            <person name="Bharti A.K."/>
            <person name="Murray J.D."/>
            <person name="Naoumkina M.A."/>
            <person name="Rosen B."/>
            <person name="Silverstein K.A."/>
            <person name="Tang H."/>
            <person name="Rombauts S."/>
            <person name="Zhao P.X."/>
            <person name="Zhou P."/>
            <person name="Barbe V."/>
            <person name="Bardou P."/>
            <person name="Bechner M."/>
            <person name="Bellec A."/>
            <person name="Berger A."/>
            <person name="Berges H."/>
            <person name="Bidwell S."/>
            <person name="Bisseling T."/>
            <person name="Choisne N."/>
            <person name="Couloux A."/>
            <person name="Denny R."/>
            <person name="Deshpande S."/>
            <person name="Dai X."/>
            <person name="Doyle J.J."/>
            <person name="Dudez A.M."/>
            <person name="Farmer A.D."/>
            <person name="Fouteau S."/>
            <person name="Franken C."/>
            <person name="Gibelin C."/>
            <person name="Gish J."/>
            <person name="Goldstein S."/>
            <person name="Gonzalez A.J."/>
            <person name="Green P.J."/>
            <person name="Hallab A."/>
            <person name="Hartog M."/>
            <person name="Hua A."/>
            <person name="Humphray S.J."/>
            <person name="Jeong D.H."/>
            <person name="Jing Y."/>
            <person name="Jocker A."/>
            <person name="Kenton S.M."/>
            <person name="Kim D.J."/>
            <person name="Klee K."/>
            <person name="Lai H."/>
            <person name="Lang C."/>
            <person name="Lin S."/>
            <person name="Macmil S.L."/>
            <person name="Magdelenat G."/>
            <person name="Matthews L."/>
            <person name="McCorrison J."/>
            <person name="Monaghan E.L."/>
            <person name="Mun J.H."/>
            <person name="Najar F.Z."/>
            <person name="Nicholson C."/>
            <person name="Noirot C."/>
            <person name="O'Bleness M."/>
            <person name="Paule C.R."/>
            <person name="Poulain J."/>
            <person name="Prion F."/>
            <person name="Qin B."/>
            <person name="Qu C."/>
            <person name="Retzel E.F."/>
            <person name="Riddle C."/>
            <person name="Sallet E."/>
            <person name="Samain S."/>
            <person name="Samson N."/>
            <person name="Sanders I."/>
            <person name="Saurat O."/>
            <person name="Scarpelli C."/>
            <person name="Schiex T."/>
            <person name="Segurens B."/>
            <person name="Severin A.J."/>
            <person name="Sherrier D.J."/>
            <person name="Shi R."/>
            <person name="Sims S."/>
            <person name="Singer S.R."/>
            <person name="Sinharoy S."/>
            <person name="Sterck L."/>
            <person name="Viollet A."/>
            <person name="Wang B.B."/>
            <person name="Wang K."/>
            <person name="Wang M."/>
            <person name="Wang X."/>
            <person name="Warfsmann J."/>
            <person name="Weissenbach J."/>
            <person name="White D.D."/>
            <person name="White J.D."/>
            <person name="Wiley G.B."/>
            <person name="Wincker P."/>
            <person name="Xing Y."/>
            <person name="Yang L."/>
            <person name="Yao Z."/>
            <person name="Ying F."/>
            <person name="Zhai J."/>
            <person name="Zhou L."/>
            <person name="Zuber A."/>
            <person name="Denarie J."/>
            <person name="Dixon R.A."/>
            <person name="May G.D."/>
            <person name="Schwartz D.C."/>
            <person name="Rogers J."/>
            <person name="Quetier F."/>
            <person name="Town C.D."/>
            <person name="Roe B.A."/>
        </authorList>
    </citation>
    <scope>NUCLEOTIDE SEQUENCE [LARGE SCALE GENOMIC DNA]</scope>
    <source>
        <strain evidence="7">A17</strain>
        <strain evidence="8 9">cv. Jemalong A17</strain>
    </source>
</reference>
<feature type="transmembrane region" description="Helical" evidence="6">
    <location>
        <begin position="21"/>
        <end position="41"/>
    </location>
</feature>
<keyword evidence="6 7" id="KW-0812">Transmembrane</keyword>
<evidence type="ECO:0000256" key="6">
    <source>
        <dbReference type="SAM" id="Phobius"/>
    </source>
</evidence>
<dbReference type="EnsemblPlants" id="KEH40662">
    <property type="protein sequence ID" value="KEH40662"/>
    <property type="gene ID" value="MTR_1g032940"/>
</dbReference>
<evidence type="ECO:0000256" key="3">
    <source>
        <dbReference type="ARBA" id="ARBA00023125"/>
    </source>
</evidence>
<dbReference type="AlphaFoldDB" id="A0A072VFS1"/>
<dbReference type="GO" id="GO:0005634">
    <property type="term" value="C:nucleus"/>
    <property type="evidence" value="ECO:0007669"/>
    <property type="project" value="UniProtKB-SubCell"/>
</dbReference>
<evidence type="ECO:0000256" key="5">
    <source>
        <dbReference type="ARBA" id="ARBA00023242"/>
    </source>
</evidence>
<dbReference type="GO" id="GO:0003677">
    <property type="term" value="F:DNA binding"/>
    <property type="evidence" value="ECO:0007669"/>
    <property type="project" value="UniProtKB-KW"/>
</dbReference>
<protein>
    <submittedName>
        <fullName evidence="7">Transmembrane protein, putative</fullName>
    </submittedName>
</protein>
<keyword evidence="4" id="KW-0804">Transcription</keyword>
<sequence>MFYNRMITCVSMGVEIQRRRIIFSLVATFLGVFGLVTDHFLQFTNLAVVDIDTNSLHSLVFKIRPSNQGPVFKEIWIKDFVLRRGLKKGDEICMHCTNNGSISRFFVPIAIKFQTSISFQF</sequence>
<keyword evidence="6" id="KW-0472">Membrane</keyword>
<keyword evidence="5" id="KW-0539">Nucleus</keyword>
<evidence type="ECO:0000313" key="7">
    <source>
        <dbReference type="EMBL" id="KEH40662.1"/>
    </source>
</evidence>
<reference evidence="7 9" key="2">
    <citation type="journal article" date="2014" name="BMC Genomics">
        <title>An improved genome release (version Mt4.0) for the model legume Medicago truncatula.</title>
        <authorList>
            <person name="Tang H."/>
            <person name="Krishnakumar V."/>
            <person name="Bidwell S."/>
            <person name="Rosen B."/>
            <person name="Chan A."/>
            <person name="Zhou S."/>
            <person name="Gentzbittel L."/>
            <person name="Childs K.L."/>
            <person name="Yandell M."/>
            <person name="Gundlach H."/>
            <person name="Mayer K.F."/>
            <person name="Schwartz D.C."/>
            <person name="Town C.D."/>
        </authorList>
    </citation>
    <scope>GENOME REANNOTATION</scope>
    <source>
        <strain evidence="7">A17</strain>
        <strain evidence="8 9">cv. Jemalong A17</strain>
    </source>
</reference>
<dbReference type="EMBL" id="CM001217">
    <property type="protein sequence ID" value="KEH40662.1"/>
    <property type="molecule type" value="Genomic_DNA"/>
</dbReference>
<evidence type="ECO:0000256" key="1">
    <source>
        <dbReference type="ARBA" id="ARBA00004123"/>
    </source>
</evidence>
<keyword evidence="6" id="KW-1133">Transmembrane helix</keyword>
<accession>A0A072VFS1</accession>
<keyword evidence="2" id="KW-0805">Transcription regulation</keyword>
<comment type="subcellular location">
    <subcellularLocation>
        <location evidence="1">Nucleus</location>
    </subcellularLocation>
</comment>
<dbReference type="PANTHER" id="PTHR34269">
    <property type="entry name" value="TRANSCRIPTION FACTOR B3-DOMAIN FAMILY-RELATED"/>
    <property type="match status" value="1"/>
</dbReference>
<evidence type="ECO:0000256" key="4">
    <source>
        <dbReference type="ARBA" id="ARBA00023163"/>
    </source>
</evidence>
<dbReference type="Proteomes" id="UP000002051">
    <property type="component" value="Unassembled WGS sequence"/>
</dbReference>
<evidence type="ECO:0000256" key="2">
    <source>
        <dbReference type="ARBA" id="ARBA00023015"/>
    </source>
</evidence>
<dbReference type="InterPro" id="IPR051442">
    <property type="entry name" value="B3_domain"/>
</dbReference>
<keyword evidence="3" id="KW-0238">DNA-binding</keyword>
<evidence type="ECO:0000313" key="9">
    <source>
        <dbReference type="Proteomes" id="UP000002051"/>
    </source>
</evidence>
<organism evidence="7 9">
    <name type="scientific">Medicago truncatula</name>
    <name type="common">Barrel medic</name>
    <name type="synonym">Medicago tribuloides</name>
    <dbReference type="NCBI Taxonomy" id="3880"/>
    <lineage>
        <taxon>Eukaryota</taxon>
        <taxon>Viridiplantae</taxon>
        <taxon>Streptophyta</taxon>
        <taxon>Embryophyta</taxon>
        <taxon>Tracheophyta</taxon>
        <taxon>Spermatophyta</taxon>
        <taxon>Magnoliopsida</taxon>
        <taxon>eudicotyledons</taxon>
        <taxon>Gunneridae</taxon>
        <taxon>Pentapetalae</taxon>
        <taxon>rosids</taxon>
        <taxon>fabids</taxon>
        <taxon>Fabales</taxon>
        <taxon>Fabaceae</taxon>
        <taxon>Papilionoideae</taxon>
        <taxon>50 kb inversion clade</taxon>
        <taxon>NPAAA clade</taxon>
        <taxon>Hologalegina</taxon>
        <taxon>IRL clade</taxon>
        <taxon>Trifolieae</taxon>
        <taxon>Medicago</taxon>
    </lineage>
</organism>
<keyword evidence="9" id="KW-1185">Reference proteome</keyword>
<dbReference type="InterPro" id="IPR015300">
    <property type="entry name" value="DNA-bd_pseudobarrel_sf"/>
</dbReference>
<evidence type="ECO:0000313" key="8">
    <source>
        <dbReference type="EnsemblPlants" id="KEH40662"/>
    </source>
</evidence>
<name>A0A072VFS1_MEDTR</name>
<dbReference type="HOGENOM" id="CLU_2041493_0_0_1"/>
<reference evidence="8" key="3">
    <citation type="submission" date="2015-04" db="UniProtKB">
        <authorList>
            <consortium name="EnsemblPlants"/>
        </authorList>
    </citation>
    <scope>IDENTIFICATION</scope>
    <source>
        <strain evidence="8">cv. Jemalong A17</strain>
    </source>
</reference>